<dbReference type="EMBL" id="JGZU01000003">
    <property type="protein sequence ID" value="KFJ08076.1"/>
    <property type="molecule type" value="Genomic_DNA"/>
</dbReference>
<dbReference type="OrthoDB" id="3480096at2"/>
<dbReference type="NCBIfam" id="TIGR03544">
    <property type="entry name" value="DivI1A_domain"/>
    <property type="match status" value="2"/>
</dbReference>
<feature type="region of interest" description="Disordered" evidence="1">
    <location>
        <begin position="300"/>
        <end position="445"/>
    </location>
</feature>
<evidence type="ECO:0000313" key="2">
    <source>
        <dbReference type="EMBL" id="KFJ08076.1"/>
    </source>
</evidence>
<dbReference type="RefSeq" id="WP_026642936.1">
    <property type="nucleotide sequence ID" value="NZ_JGZU01000003.1"/>
</dbReference>
<protein>
    <submittedName>
        <fullName evidence="2">Pyridoxine biosynthesis enzyme</fullName>
    </submittedName>
</protein>
<keyword evidence="3" id="KW-1185">Reference proteome</keyword>
<name>A0A087EJX5_9BIFI</name>
<proteinExistence type="predicted"/>
<dbReference type="InterPro" id="IPR019932">
    <property type="entry name" value="CHP03543"/>
</dbReference>
<dbReference type="InterPro" id="IPR019933">
    <property type="entry name" value="DivIVA_domain"/>
</dbReference>
<evidence type="ECO:0000256" key="1">
    <source>
        <dbReference type="SAM" id="MobiDB-lite"/>
    </source>
</evidence>
<feature type="compositionally biased region" description="Basic and acidic residues" evidence="1">
    <location>
        <begin position="380"/>
        <end position="394"/>
    </location>
</feature>
<dbReference type="AlphaFoldDB" id="A0A087EJX5"/>
<dbReference type="Proteomes" id="UP000029080">
    <property type="component" value="Unassembled WGS sequence"/>
</dbReference>
<sequence>MAQEAESERNTPGIARVGKRKWGYDTDQVDEFLERAHSLYESESVQLSQEDIQDVSFDLRKGGYAIAQVDAALARLERAVVDQRTNWEITEHGRVAWKAQTEELYRAIAKRTERAERERFRDGTAKQPSYDRKQVDRLVDKVVDKAAAGLGIEGSDANDDSLVDFHANTVANVIFTQRKGKKGYDERQVDYFLNACVRLLSRLESFARVADYVTNADKEPEETAPAPVRPAAAVSPLFTPAAQSTTDQPVSFAPSGYEAATESFDALHKAEEAIFNNPQSEANVLSPAQESQGANTFATQTFAPSTPTSATAAPAESESAAASGESSSLAALASASRSTTPTEGGAPTSAMDLPSFDEAADESSQTHVESSQDGTADSVAEERKPVFPPVHEEPSFAQTLPEVPALPTETSLSFDIPDLSFPTFTPQTLASPAERAEDSETKDAQ</sequence>
<feature type="compositionally biased region" description="Basic and acidic residues" evidence="1">
    <location>
        <begin position="434"/>
        <end position="445"/>
    </location>
</feature>
<feature type="compositionally biased region" description="Low complexity" evidence="1">
    <location>
        <begin position="300"/>
        <end position="342"/>
    </location>
</feature>
<comment type="caution">
    <text evidence="2">The sequence shown here is derived from an EMBL/GenBank/DDBJ whole genome shotgun (WGS) entry which is preliminary data.</text>
</comment>
<dbReference type="eggNOG" id="COG3170">
    <property type="taxonomic scope" value="Bacteria"/>
</dbReference>
<evidence type="ECO:0000313" key="3">
    <source>
        <dbReference type="Proteomes" id="UP000029080"/>
    </source>
</evidence>
<gene>
    <name evidence="2" type="ORF">BITS_0390</name>
</gene>
<feature type="compositionally biased region" description="Polar residues" evidence="1">
    <location>
        <begin position="362"/>
        <end position="375"/>
    </location>
</feature>
<dbReference type="STRING" id="356829.BITS_0390"/>
<organism evidence="2 3">
    <name type="scientific">Bifidobacterium tsurumiense</name>
    <dbReference type="NCBI Taxonomy" id="356829"/>
    <lineage>
        <taxon>Bacteria</taxon>
        <taxon>Bacillati</taxon>
        <taxon>Actinomycetota</taxon>
        <taxon>Actinomycetes</taxon>
        <taxon>Bifidobacteriales</taxon>
        <taxon>Bifidobacteriaceae</taxon>
        <taxon>Bifidobacterium</taxon>
    </lineage>
</organism>
<reference evidence="2 3" key="1">
    <citation type="submission" date="2014-03" db="EMBL/GenBank/DDBJ databases">
        <title>Genomics of Bifidobacteria.</title>
        <authorList>
            <person name="Ventura M."/>
            <person name="Milani C."/>
            <person name="Lugli G.A."/>
        </authorList>
    </citation>
    <scope>NUCLEOTIDE SEQUENCE [LARGE SCALE GENOMIC DNA]</scope>
    <source>
        <strain evidence="2 3">JCM 13495</strain>
    </source>
</reference>
<accession>A0A087EJX5</accession>
<dbReference type="NCBIfam" id="TIGR03543">
    <property type="entry name" value="divI1A_rptt_fam"/>
    <property type="match status" value="1"/>
</dbReference>